<dbReference type="AlphaFoldDB" id="A0A5J9SNB7"/>
<reference evidence="1 2" key="1">
    <citation type="journal article" date="2019" name="Sci. Rep.">
        <title>A high-quality genome of Eragrostis curvula grass provides insights into Poaceae evolution and supports new strategies to enhance forage quality.</title>
        <authorList>
            <person name="Carballo J."/>
            <person name="Santos B.A.C.M."/>
            <person name="Zappacosta D."/>
            <person name="Garbus I."/>
            <person name="Selva J.P."/>
            <person name="Gallo C.A."/>
            <person name="Diaz A."/>
            <person name="Albertini E."/>
            <person name="Caccamo M."/>
            <person name="Echenique V."/>
        </authorList>
    </citation>
    <scope>NUCLEOTIDE SEQUENCE [LARGE SCALE GENOMIC DNA]</scope>
    <source>
        <strain evidence="2">cv. Victoria</strain>
        <tissue evidence="1">Leaf</tissue>
    </source>
</reference>
<sequence length="96" mass="10991">MERKKRARRFPSCTSDGLAIEPLPFILAGNVTDSDEEVPGKKPVEPEEGWRLRGAKISWEEQEMARRHMELDRKKNTSKNYTCTLAACLTNLPVIF</sequence>
<comment type="caution">
    <text evidence="1">The sequence shown here is derived from an EMBL/GenBank/DDBJ whole genome shotgun (WGS) entry which is preliminary data.</text>
</comment>
<proteinExistence type="predicted"/>
<organism evidence="1 2">
    <name type="scientific">Eragrostis curvula</name>
    <name type="common">weeping love grass</name>
    <dbReference type="NCBI Taxonomy" id="38414"/>
    <lineage>
        <taxon>Eukaryota</taxon>
        <taxon>Viridiplantae</taxon>
        <taxon>Streptophyta</taxon>
        <taxon>Embryophyta</taxon>
        <taxon>Tracheophyta</taxon>
        <taxon>Spermatophyta</taxon>
        <taxon>Magnoliopsida</taxon>
        <taxon>Liliopsida</taxon>
        <taxon>Poales</taxon>
        <taxon>Poaceae</taxon>
        <taxon>PACMAD clade</taxon>
        <taxon>Chloridoideae</taxon>
        <taxon>Eragrostideae</taxon>
        <taxon>Eragrostidinae</taxon>
        <taxon>Eragrostis</taxon>
    </lineage>
</organism>
<name>A0A5J9SNB7_9POAL</name>
<keyword evidence="2" id="KW-1185">Reference proteome</keyword>
<dbReference type="Gramene" id="TVU00473">
    <property type="protein sequence ID" value="TVU00473"/>
    <property type="gene ID" value="EJB05_54115"/>
</dbReference>
<evidence type="ECO:0000313" key="1">
    <source>
        <dbReference type="EMBL" id="TVU00473.1"/>
    </source>
</evidence>
<gene>
    <name evidence="1" type="ORF">EJB05_54115</name>
</gene>
<feature type="non-terminal residue" evidence="1">
    <location>
        <position position="1"/>
    </location>
</feature>
<accession>A0A5J9SNB7</accession>
<protein>
    <submittedName>
        <fullName evidence="1">Uncharacterized protein</fullName>
    </submittedName>
</protein>
<dbReference type="EMBL" id="RWGY01000584">
    <property type="protein sequence ID" value="TVU00473.1"/>
    <property type="molecule type" value="Genomic_DNA"/>
</dbReference>
<evidence type="ECO:0000313" key="2">
    <source>
        <dbReference type="Proteomes" id="UP000324897"/>
    </source>
</evidence>
<dbReference type="Proteomes" id="UP000324897">
    <property type="component" value="Unassembled WGS sequence"/>
</dbReference>